<feature type="compositionally biased region" description="Polar residues" evidence="1">
    <location>
        <begin position="10"/>
        <end position="22"/>
    </location>
</feature>
<evidence type="ECO:0000313" key="3">
    <source>
        <dbReference type="Proteomes" id="UP001141806"/>
    </source>
</evidence>
<accession>A0A9Q0JT72</accession>
<sequence>MDKKQIDVTMASSGVATRPPQNIMRNPENPSIFRGNMKRSASELDLEEFLRPTMSAEILNTDNIKSLEEERIAKVRVQRTKVCGEEEAFGFYAGVHKTFEDICAGDLSFTDRVSYLSYFDFCDLIMYLFLTIKSKWKHRLWNEDLIEDPQPLLPVDNGNLTRMINT</sequence>
<organism evidence="2 3">
    <name type="scientific">Protea cynaroides</name>
    <dbReference type="NCBI Taxonomy" id="273540"/>
    <lineage>
        <taxon>Eukaryota</taxon>
        <taxon>Viridiplantae</taxon>
        <taxon>Streptophyta</taxon>
        <taxon>Embryophyta</taxon>
        <taxon>Tracheophyta</taxon>
        <taxon>Spermatophyta</taxon>
        <taxon>Magnoliopsida</taxon>
        <taxon>Proteales</taxon>
        <taxon>Proteaceae</taxon>
        <taxon>Protea</taxon>
    </lineage>
</organism>
<feature type="region of interest" description="Disordered" evidence="1">
    <location>
        <begin position="1"/>
        <end position="22"/>
    </location>
</feature>
<dbReference type="Proteomes" id="UP001141806">
    <property type="component" value="Unassembled WGS sequence"/>
</dbReference>
<evidence type="ECO:0000313" key="2">
    <source>
        <dbReference type="EMBL" id="KAJ4940065.1"/>
    </source>
</evidence>
<evidence type="ECO:0000256" key="1">
    <source>
        <dbReference type="SAM" id="MobiDB-lite"/>
    </source>
</evidence>
<gene>
    <name evidence="2" type="ORF">NE237_026727</name>
</gene>
<dbReference type="EMBL" id="JAMYWD010001879">
    <property type="protein sequence ID" value="KAJ4940065.1"/>
    <property type="molecule type" value="Genomic_DNA"/>
</dbReference>
<dbReference type="AlphaFoldDB" id="A0A9Q0JT72"/>
<name>A0A9Q0JT72_9MAGN</name>
<comment type="caution">
    <text evidence="2">The sequence shown here is derived from an EMBL/GenBank/DDBJ whole genome shotgun (WGS) entry which is preliminary data.</text>
</comment>
<protein>
    <submittedName>
        <fullName evidence="2">Uncharacterized protein</fullName>
    </submittedName>
</protein>
<keyword evidence="3" id="KW-1185">Reference proteome</keyword>
<proteinExistence type="predicted"/>
<dbReference type="OrthoDB" id="1299653at2759"/>
<reference evidence="2" key="1">
    <citation type="journal article" date="2023" name="Plant J.">
        <title>The genome of the king protea, Protea cynaroides.</title>
        <authorList>
            <person name="Chang J."/>
            <person name="Duong T.A."/>
            <person name="Schoeman C."/>
            <person name="Ma X."/>
            <person name="Roodt D."/>
            <person name="Barker N."/>
            <person name="Li Z."/>
            <person name="Van de Peer Y."/>
            <person name="Mizrachi E."/>
        </authorList>
    </citation>
    <scope>NUCLEOTIDE SEQUENCE</scope>
    <source>
        <tissue evidence="2">Young leaves</tissue>
    </source>
</reference>